<sequence length="411" mass="44191">MAEPEVSHPVSGPNFKNLLNPVALRDIVAGWLKEDVPNFDYGAFVVGEKQETAVLLCKSAGVLAGVPFFNAIFEHLDCHVSWNYLEGVALHPICQVATVTGKAKNILLGERVALNCISRASGVATAASRLRVIAEKAEWHGEIAATRKTTPGFRMVEKYSVLVGGLSQHRYDLSSMVMLKDNHIWSAGSITQAVKEARRVCGFSMKIEVECLDITDALEAARAGADIVMLDNVGPQKLHEDAACLKAEFPRLCVEASGGVTEDNARRYMGPHVDVISLGRLTQGYECVDFSLKVVKCSGLGLGGAMDSGIRLVTLSPCQTTKKASRALTILIIQNLEKEAGLAHPLLNKGRLTTTQVPCIPPAPDAVSIKTYPTRLNHAGDPRHARAADPKLDELAKGPCLRVCENSGHAS</sequence>
<comment type="subunit">
    <text evidence="4">Hexamer formed by 3 homodimers.</text>
</comment>
<evidence type="ECO:0000256" key="5">
    <source>
        <dbReference type="ARBA" id="ARBA00011944"/>
    </source>
</evidence>
<dbReference type="Gene3D" id="3.20.20.70">
    <property type="entry name" value="Aldolase class I"/>
    <property type="match status" value="1"/>
</dbReference>
<evidence type="ECO:0000256" key="4">
    <source>
        <dbReference type="ARBA" id="ARBA00011218"/>
    </source>
</evidence>
<dbReference type="PANTHER" id="PTHR32179">
    <property type="entry name" value="NICOTINATE-NUCLEOTIDE PYROPHOSPHORYLASE [CARBOXYLATING]"/>
    <property type="match status" value="1"/>
</dbReference>
<dbReference type="InterPro" id="IPR036068">
    <property type="entry name" value="Nicotinate_pribotase-like_C"/>
</dbReference>
<evidence type="ECO:0000256" key="9">
    <source>
        <dbReference type="ARBA" id="ARBA00022679"/>
    </source>
</evidence>
<keyword evidence="9" id="KW-0808">Transferase</keyword>
<feature type="domain" description="Quinolinate phosphoribosyl transferase C-terminal" evidence="12">
    <location>
        <begin position="123"/>
        <end position="293"/>
    </location>
</feature>
<evidence type="ECO:0000256" key="2">
    <source>
        <dbReference type="ARBA" id="ARBA00004893"/>
    </source>
</evidence>
<evidence type="ECO:0000256" key="10">
    <source>
        <dbReference type="ARBA" id="ARBA00033102"/>
    </source>
</evidence>
<dbReference type="Gene3D" id="3.90.1170.20">
    <property type="entry name" value="Quinolinate phosphoribosyl transferase, N-terminal domain"/>
    <property type="match status" value="1"/>
</dbReference>
<evidence type="ECO:0000256" key="8">
    <source>
        <dbReference type="ARBA" id="ARBA00022676"/>
    </source>
</evidence>
<dbReference type="GeneID" id="106809826"/>
<dbReference type="Pfam" id="PF02749">
    <property type="entry name" value="QRPTase_N"/>
    <property type="match status" value="1"/>
</dbReference>
<dbReference type="InterPro" id="IPR004393">
    <property type="entry name" value="NadC"/>
</dbReference>
<evidence type="ECO:0000256" key="3">
    <source>
        <dbReference type="ARBA" id="ARBA00009400"/>
    </source>
</evidence>
<evidence type="ECO:0000259" key="13">
    <source>
        <dbReference type="Pfam" id="PF02749"/>
    </source>
</evidence>
<dbReference type="InterPro" id="IPR037128">
    <property type="entry name" value="Quinolinate_PRibosylTase_N_sf"/>
</dbReference>
<evidence type="ECO:0000256" key="7">
    <source>
        <dbReference type="ARBA" id="ARBA00022642"/>
    </source>
</evidence>
<keyword evidence="8" id="KW-0328">Glycosyltransferase</keyword>
<dbReference type="Pfam" id="PF01729">
    <property type="entry name" value="QRPTase_C"/>
    <property type="match status" value="1"/>
</dbReference>
<evidence type="ECO:0000313" key="14">
    <source>
        <dbReference type="Proteomes" id="UP000695022"/>
    </source>
</evidence>
<name>A0ABM1E8L1_PRICU</name>
<comment type="catalytic activity">
    <reaction evidence="11">
        <text>nicotinate beta-D-ribonucleotide + CO2 + diphosphate = quinolinate + 5-phospho-alpha-D-ribose 1-diphosphate + 2 H(+)</text>
        <dbReference type="Rhea" id="RHEA:12733"/>
        <dbReference type="ChEBI" id="CHEBI:15378"/>
        <dbReference type="ChEBI" id="CHEBI:16526"/>
        <dbReference type="ChEBI" id="CHEBI:29959"/>
        <dbReference type="ChEBI" id="CHEBI:33019"/>
        <dbReference type="ChEBI" id="CHEBI:57502"/>
        <dbReference type="ChEBI" id="CHEBI:58017"/>
        <dbReference type="EC" id="2.4.2.19"/>
    </reaction>
</comment>
<organism evidence="14 15">
    <name type="scientific">Priapulus caudatus</name>
    <name type="common">Priapulid worm</name>
    <dbReference type="NCBI Taxonomy" id="37621"/>
    <lineage>
        <taxon>Eukaryota</taxon>
        <taxon>Metazoa</taxon>
        <taxon>Ecdysozoa</taxon>
        <taxon>Scalidophora</taxon>
        <taxon>Priapulida</taxon>
        <taxon>Priapulimorpha</taxon>
        <taxon>Priapulimorphida</taxon>
        <taxon>Priapulidae</taxon>
        <taxon>Priapulus</taxon>
    </lineage>
</organism>
<evidence type="ECO:0000256" key="6">
    <source>
        <dbReference type="ARBA" id="ARBA00020990"/>
    </source>
</evidence>
<keyword evidence="14" id="KW-1185">Reference proteome</keyword>
<dbReference type="SUPFAM" id="SSF54675">
    <property type="entry name" value="Nicotinate/Quinolinate PRTase N-terminal domain-like"/>
    <property type="match status" value="1"/>
</dbReference>
<dbReference type="NCBIfam" id="TIGR00078">
    <property type="entry name" value="nadC"/>
    <property type="match status" value="1"/>
</dbReference>
<dbReference type="CDD" id="cd01572">
    <property type="entry name" value="QPRTase"/>
    <property type="match status" value="1"/>
</dbReference>
<protein>
    <recommendedName>
        <fullName evidence="6">Nicotinate-nucleotide pyrophosphorylase [carboxylating]</fullName>
        <ecNumber evidence="5">2.4.2.19</ecNumber>
    </recommendedName>
    <alternativeName>
        <fullName evidence="10">Quinolinate phosphoribosyltransferase [decarboxylating]</fullName>
    </alternativeName>
</protein>
<accession>A0ABM1E8L1</accession>
<evidence type="ECO:0000256" key="11">
    <source>
        <dbReference type="ARBA" id="ARBA00047445"/>
    </source>
</evidence>
<dbReference type="InterPro" id="IPR013785">
    <property type="entry name" value="Aldolase_TIM"/>
</dbReference>
<comment type="similarity">
    <text evidence="3">Belongs to the NadC/ModD family.</text>
</comment>
<dbReference type="Proteomes" id="UP000695022">
    <property type="component" value="Unplaced"/>
</dbReference>
<dbReference type="EC" id="2.4.2.19" evidence="5"/>
<dbReference type="RefSeq" id="XP_014668532.1">
    <property type="nucleotide sequence ID" value="XM_014813046.1"/>
</dbReference>
<gene>
    <name evidence="15" type="primary">LOC106809826</name>
</gene>
<keyword evidence="7" id="KW-0662">Pyridine nucleotide biosynthesis</keyword>
<dbReference type="SUPFAM" id="SSF51690">
    <property type="entry name" value="Nicotinate/Quinolinate PRTase C-terminal domain-like"/>
    <property type="match status" value="1"/>
</dbReference>
<comment type="pathway">
    <text evidence="2">Cofactor biosynthesis; NAD(+) biosynthesis; nicotinate D-ribonucleotide from quinolinate: step 1/1.</text>
</comment>
<feature type="domain" description="Quinolinate phosphoribosyl transferase N-terminal" evidence="13">
    <location>
        <begin position="47"/>
        <end position="121"/>
    </location>
</feature>
<reference evidence="15" key="1">
    <citation type="submission" date="2025-08" db="UniProtKB">
        <authorList>
            <consortium name="RefSeq"/>
        </authorList>
    </citation>
    <scope>IDENTIFICATION</scope>
</reference>
<dbReference type="InterPro" id="IPR027277">
    <property type="entry name" value="NadC/ModD"/>
</dbReference>
<dbReference type="InterPro" id="IPR022412">
    <property type="entry name" value="Quinolinate_PRibosylTrfase_N"/>
</dbReference>
<proteinExistence type="inferred from homology"/>
<evidence type="ECO:0000313" key="15">
    <source>
        <dbReference type="RefSeq" id="XP_014668532.1"/>
    </source>
</evidence>
<dbReference type="InterPro" id="IPR002638">
    <property type="entry name" value="Quinolinate_PRibosylTrfase_C"/>
</dbReference>
<evidence type="ECO:0000259" key="12">
    <source>
        <dbReference type="Pfam" id="PF01729"/>
    </source>
</evidence>
<evidence type="ECO:0000256" key="1">
    <source>
        <dbReference type="ARBA" id="ARBA00003237"/>
    </source>
</evidence>
<comment type="function">
    <text evidence="1">Involved in the catabolism of quinolinic acid (QA).</text>
</comment>
<dbReference type="PANTHER" id="PTHR32179:SF3">
    <property type="entry name" value="NICOTINATE-NUCLEOTIDE PYROPHOSPHORYLASE [CARBOXYLATING]"/>
    <property type="match status" value="1"/>
</dbReference>